<dbReference type="InterPro" id="IPR024766">
    <property type="entry name" value="Znf_RING_H2"/>
</dbReference>
<sequence length="225" mass="25496">MDSSEPSDGDNITSRLQKYYYVMLFSAPNQEDIPETCVICENDLSAEEACQINTGGCGCVFGFNCITKWILAGNAICPTCNIQWLDHTLSHPVNGLADLEKATRVLEYLDARDGTSHSWIKVSSEGFGAGERFRIGSWHTWRDHYEAILALNRRAMRCTKAVKKFHREGNQNGMYDMRLPQYCFMGTRAVIPRSLDFEILVHRVKSFDGLQRCTLVATIPKDDTR</sequence>
<keyword evidence="3 6" id="KW-0863">Zinc-finger</keyword>
<dbReference type="GO" id="GO:0051603">
    <property type="term" value="P:proteolysis involved in protein catabolic process"/>
    <property type="evidence" value="ECO:0007669"/>
    <property type="project" value="UniProtKB-ARBA"/>
</dbReference>
<evidence type="ECO:0000259" key="7">
    <source>
        <dbReference type="PROSITE" id="PS50089"/>
    </source>
</evidence>
<feature type="domain" description="RING-type" evidence="7">
    <location>
        <begin position="37"/>
        <end position="81"/>
    </location>
</feature>
<dbReference type="Gene3D" id="3.30.40.10">
    <property type="entry name" value="Zinc/RING finger domain, C3HC4 (zinc finger)"/>
    <property type="match status" value="1"/>
</dbReference>
<dbReference type="InterPro" id="IPR001841">
    <property type="entry name" value="Znf_RING"/>
</dbReference>
<dbReference type="InterPro" id="IPR013083">
    <property type="entry name" value="Znf_RING/FYVE/PHD"/>
</dbReference>
<dbReference type="UniPathway" id="UPA00143"/>
<keyword evidence="4" id="KW-0833">Ubl conjugation pathway</keyword>
<reference evidence="8" key="1">
    <citation type="journal article" date="2020" name="Stud. Mycol.">
        <title>101 Dothideomycetes genomes: a test case for predicting lifestyles and emergence of pathogens.</title>
        <authorList>
            <person name="Haridas S."/>
            <person name="Albert R."/>
            <person name="Binder M."/>
            <person name="Bloem J."/>
            <person name="Labutti K."/>
            <person name="Salamov A."/>
            <person name="Andreopoulos B."/>
            <person name="Baker S."/>
            <person name="Barry K."/>
            <person name="Bills G."/>
            <person name="Bluhm B."/>
            <person name="Cannon C."/>
            <person name="Castanera R."/>
            <person name="Culley D."/>
            <person name="Daum C."/>
            <person name="Ezra D."/>
            <person name="Gonzalez J."/>
            <person name="Henrissat B."/>
            <person name="Kuo A."/>
            <person name="Liang C."/>
            <person name="Lipzen A."/>
            <person name="Lutzoni F."/>
            <person name="Magnuson J."/>
            <person name="Mondo S."/>
            <person name="Nolan M."/>
            <person name="Ohm R."/>
            <person name="Pangilinan J."/>
            <person name="Park H.-J."/>
            <person name="Ramirez L."/>
            <person name="Alfaro M."/>
            <person name="Sun H."/>
            <person name="Tritt A."/>
            <person name="Yoshinaga Y."/>
            <person name="Zwiers L.-H."/>
            <person name="Turgeon B."/>
            <person name="Goodwin S."/>
            <person name="Spatafora J."/>
            <person name="Crous P."/>
            <person name="Grigoriev I."/>
        </authorList>
    </citation>
    <scope>NUCLEOTIDE SEQUENCE</scope>
    <source>
        <strain evidence="8">CBS 675.92</strain>
    </source>
</reference>
<evidence type="ECO:0000256" key="1">
    <source>
        <dbReference type="ARBA" id="ARBA00004906"/>
    </source>
</evidence>
<evidence type="ECO:0000256" key="2">
    <source>
        <dbReference type="ARBA" id="ARBA00022723"/>
    </source>
</evidence>
<keyword evidence="2" id="KW-0479">Metal-binding</keyword>
<name>A0A6A5TBG6_9PLEO</name>
<evidence type="ECO:0000256" key="3">
    <source>
        <dbReference type="ARBA" id="ARBA00022771"/>
    </source>
</evidence>
<dbReference type="Pfam" id="PF12678">
    <property type="entry name" value="zf-rbx1"/>
    <property type="match status" value="1"/>
</dbReference>
<protein>
    <recommendedName>
        <fullName evidence="7">RING-type domain-containing protein</fullName>
    </recommendedName>
</protein>
<evidence type="ECO:0000256" key="5">
    <source>
        <dbReference type="ARBA" id="ARBA00022833"/>
    </source>
</evidence>
<dbReference type="PROSITE" id="PS50089">
    <property type="entry name" value="ZF_RING_2"/>
    <property type="match status" value="1"/>
</dbReference>
<evidence type="ECO:0000256" key="6">
    <source>
        <dbReference type="PROSITE-ProRule" id="PRU00175"/>
    </source>
</evidence>
<gene>
    <name evidence="8" type="ORF">CC80DRAFT_554861</name>
</gene>
<dbReference type="EMBL" id="ML977030">
    <property type="protein sequence ID" value="KAF1949961.1"/>
    <property type="molecule type" value="Genomic_DNA"/>
</dbReference>
<evidence type="ECO:0000313" key="9">
    <source>
        <dbReference type="Proteomes" id="UP000800035"/>
    </source>
</evidence>
<dbReference type="AlphaFoldDB" id="A0A6A5TBG6"/>
<evidence type="ECO:0000313" key="8">
    <source>
        <dbReference type="EMBL" id="KAF1949961.1"/>
    </source>
</evidence>
<dbReference type="SUPFAM" id="SSF57850">
    <property type="entry name" value="RING/U-box"/>
    <property type="match status" value="1"/>
</dbReference>
<evidence type="ECO:0000256" key="4">
    <source>
        <dbReference type="ARBA" id="ARBA00022786"/>
    </source>
</evidence>
<organism evidence="8 9">
    <name type="scientific">Byssothecium circinans</name>
    <dbReference type="NCBI Taxonomy" id="147558"/>
    <lineage>
        <taxon>Eukaryota</taxon>
        <taxon>Fungi</taxon>
        <taxon>Dikarya</taxon>
        <taxon>Ascomycota</taxon>
        <taxon>Pezizomycotina</taxon>
        <taxon>Dothideomycetes</taxon>
        <taxon>Pleosporomycetidae</taxon>
        <taxon>Pleosporales</taxon>
        <taxon>Massarineae</taxon>
        <taxon>Massarinaceae</taxon>
        <taxon>Byssothecium</taxon>
    </lineage>
</organism>
<proteinExistence type="predicted"/>
<accession>A0A6A5TBG6</accession>
<dbReference type="GO" id="GO:0016567">
    <property type="term" value="P:protein ubiquitination"/>
    <property type="evidence" value="ECO:0007669"/>
    <property type="project" value="UniProtKB-UniPathway"/>
</dbReference>
<comment type="pathway">
    <text evidence="1">Protein modification; protein ubiquitination.</text>
</comment>
<keyword evidence="5" id="KW-0862">Zinc</keyword>
<dbReference type="GO" id="GO:0008270">
    <property type="term" value="F:zinc ion binding"/>
    <property type="evidence" value="ECO:0007669"/>
    <property type="project" value="UniProtKB-KW"/>
</dbReference>
<keyword evidence="9" id="KW-1185">Reference proteome</keyword>
<dbReference type="Proteomes" id="UP000800035">
    <property type="component" value="Unassembled WGS sequence"/>
</dbReference>